<keyword evidence="6" id="KW-0547">Nucleotide-binding</keyword>
<dbReference type="GO" id="GO:0016851">
    <property type="term" value="F:magnesium chelatase activity"/>
    <property type="evidence" value="ECO:0007669"/>
    <property type="project" value="UniProtKB-EC"/>
</dbReference>
<feature type="region of interest" description="Disordered" evidence="10">
    <location>
        <begin position="330"/>
        <end position="368"/>
    </location>
</feature>
<dbReference type="GO" id="GO:0015979">
    <property type="term" value="P:photosynthesis"/>
    <property type="evidence" value="ECO:0007669"/>
    <property type="project" value="UniProtKB-KW"/>
</dbReference>
<evidence type="ECO:0000256" key="4">
    <source>
        <dbReference type="ARBA" id="ARBA00022531"/>
    </source>
</evidence>
<comment type="similarity">
    <text evidence="2">Belongs to the Mg-chelatase subunits D/I family.</text>
</comment>
<evidence type="ECO:0000256" key="3">
    <source>
        <dbReference type="ARBA" id="ARBA00012825"/>
    </source>
</evidence>
<keyword evidence="7" id="KW-0067">ATP-binding</keyword>
<dbReference type="InterPro" id="IPR027417">
    <property type="entry name" value="P-loop_NTPase"/>
</dbReference>
<name>A0AAW1NZI4_9CHLO</name>
<keyword evidence="4" id="KW-0602">Photosynthesis</keyword>
<dbReference type="Pfam" id="PF17863">
    <property type="entry name" value="AAA_lid_2"/>
    <property type="match status" value="1"/>
</dbReference>
<feature type="compositionally biased region" description="Low complexity" evidence="10">
    <location>
        <begin position="341"/>
        <end position="359"/>
    </location>
</feature>
<dbReference type="SMART" id="SM00382">
    <property type="entry name" value="AAA"/>
    <property type="match status" value="1"/>
</dbReference>
<dbReference type="AlphaFoldDB" id="A0AAW1NZI4"/>
<dbReference type="Proteomes" id="UP001465755">
    <property type="component" value="Unassembled WGS sequence"/>
</dbReference>
<dbReference type="InterPro" id="IPR045006">
    <property type="entry name" value="CHLI-like"/>
</dbReference>
<evidence type="ECO:0000256" key="5">
    <source>
        <dbReference type="ARBA" id="ARBA00022598"/>
    </source>
</evidence>
<dbReference type="GO" id="GO:0009570">
    <property type="term" value="C:chloroplast stroma"/>
    <property type="evidence" value="ECO:0007669"/>
    <property type="project" value="TreeGrafter"/>
</dbReference>
<dbReference type="PANTHER" id="PTHR32039:SF9">
    <property type="entry name" value="MAGNESIUM-CHELATASE SUBUNIT CHLI-2, CHLOROPLASTIC"/>
    <property type="match status" value="1"/>
</dbReference>
<dbReference type="InterPro" id="IPR000523">
    <property type="entry name" value="Mg_chelatse_chII-like_cat_dom"/>
</dbReference>
<feature type="compositionally biased region" description="Basic and acidic residues" evidence="10">
    <location>
        <begin position="330"/>
        <end position="339"/>
    </location>
</feature>
<evidence type="ECO:0000256" key="6">
    <source>
        <dbReference type="ARBA" id="ARBA00022741"/>
    </source>
</evidence>
<evidence type="ECO:0000256" key="10">
    <source>
        <dbReference type="SAM" id="MobiDB-lite"/>
    </source>
</evidence>
<dbReference type="GO" id="GO:0005524">
    <property type="term" value="F:ATP binding"/>
    <property type="evidence" value="ECO:0007669"/>
    <property type="project" value="UniProtKB-KW"/>
</dbReference>
<protein>
    <recommendedName>
        <fullName evidence="3">magnesium chelatase</fullName>
        <ecNumber evidence="3">6.6.1.1</ecNumber>
    </recommendedName>
</protein>
<feature type="domain" description="AAA+ ATPase" evidence="11">
    <location>
        <begin position="13"/>
        <end position="264"/>
    </location>
</feature>
<proteinExistence type="inferred from homology"/>
<dbReference type="Gene3D" id="1.10.8.80">
    <property type="entry name" value="Magnesium chelatase subunit I, C-Terminal domain"/>
    <property type="match status" value="1"/>
</dbReference>
<evidence type="ECO:0000256" key="7">
    <source>
        <dbReference type="ARBA" id="ARBA00022840"/>
    </source>
</evidence>
<dbReference type="SUPFAM" id="SSF52540">
    <property type="entry name" value="P-loop containing nucleoside triphosphate hydrolases"/>
    <property type="match status" value="1"/>
</dbReference>
<dbReference type="Pfam" id="PF01078">
    <property type="entry name" value="Mg_chelatase"/>
    <property type="match status" value="1"/>
</dbReference>
<gene>
    <name evidence="12" type="ORF">WJX73_002607</name>
</gene>
<evidence type="ECO:0000313" key="12">
    <source>
        <dbReference type="EMBL" id="KAK9800169.1"/>
    </source>
</evidence>
<evidence type="ECO:0000259" key="11">
    <source>
        <dbReference type="SMART" id="SM00382"/>
    </source>
</evidence>
<comment type="caution">
    <text evidence="12">The sequence shown here is derived from an EMBL/GenBank/DDBJ whole genome shotgun (WGS) entry which is preliminary data.</text>
</comment>
<comment type="subunit">
    <text evidence="9">The magnesium chelatase complex is a heterotrimer consisting of subunits CHLI, CHLD and CHLH.</text>
</comment>
<keyword evidence="13" id="KW-1185">Reference proteome</keyword>
<dbReference type="EC" id="6.6.1.1" evidence="3"/>
<dbReference type="Gene3D" id="3.40.50.300">
    <property type="entry name" value="P-loop containing nucleotide triphosphate hydrolases"/>
    <property type="match status" value="1"/>
</dbReference>
<dbReference type="FunFam" id="3.40.50.300:FF:000601">
    <property type="entry name" value="Mg-protoporphyrin IX chelatase"/>
    <property type="match status" value="1"/>
</dbReference>
<keyword evidence="8" id="KW-0149">Chlorophyll biosynthesis</keyword>
<comment type="pathway">
    <text evidence="1">Porphyrin-containing compound metabolism; chlorophyll biosynthesis.</text>
</comment>
<accession>A0AAW1NZI4</accession>
<dbReference type="EMBL" id="JALJOQ010000085">
    <property type="protein sequence ID" value="KAK9800169.1"/>
    <property type="molecule type" value="Genomic_DNA"/>
</dbReference>
<organism evidence="12 13">
    <name type="scientific">Symbiochloris irregularis</name>
    <dbReference type="NCBI Taxonomy" id="706552"/>
    <lineage>
        <taxon>Eukaryota</taxon>
        <taxon>Viridiplantae</taxon>
        <taxon>Chlorophyta</taxon>
        <taxon>core chlorophytes</taxon>
        <taxon>Trebouxiophyceae</taxon>
        <taxon>Trebouxiales</taxon>
        <taxon>Trebouxiaceae</taxon>
        <taxon>Symbiochloris</taxon>
    </lineage>
</organism>
<reference evidence="12 13" key="1">
    <citation type="journal article" date="2024" name="Nat. Commun.">
        <title>Phylogenomics reveals the evolutionary origins of lichenization in chlorophyte algae.</title>
        <authorList>
            <person name="Puginier C."/>
            <person name="Libourel C."/>
            <person name="Otte J."/>
            <person name="Skaloud P."/>
            <person name="Haon M."/>
            <person name="Grisel S."/>
            <person name="Petersen M."/>
            <person name="Berrin J.G."/>
            <person name="Delaux P.M."/>
            <person name="Dal Grande F."/>
            <person name="Keller J."/>
        </authorList>
    </citation>
    <scope>NUCLEOTIDE SEQUENCE [LARGE SCALE GENOMIC DNA]</scope>
    <source>
        <strain evidence="12 13">SAG 2036</strain>
    </source>
</reference>
<evidence type="ECO:0000256" key="8">
    <source>
        <dbReference type="ARBA" id="ARBA00023171"/>
    </source>
</evidence>
<dbReference type="PANTHER" id="PTHR32039">
    <property type="entry name" value="MAGNESIUM-CHELATASE SUBUNIT CHLI"/>
    <property type="match status" value="1"/>
</dbReference>
<dbReference type="InterPro" id="IPR041628">
    <property type="entry name" value="ChlI/MoxR_AAA_lid"/>
</dbReference>
<evidence type="ECO:0000256" key="1">
    <source>
        <dbReference type="ARBA" id="ARBA00005173"/>
    </source>
</evidence>
<evidence type="ECO:0000313" key="13">
    <source>
        <dbReference type="Proteomes" id="UP001465755"/>
    </source>
</evidence>
<sequence>MKLALLLNVVDQSIGGVLIMGDRGTGKSVAVRALVDLLPNMEVVAADAFNSHPNIPALMGPDAQELYSSGNPLPTALVPTPLVELPLGATEDRICGTIDIEKALSAGVKAFEPGLLAKANRGILYVDEVNLLDDGLVDVVLDSAASGINTVEREGVSIQHPAKFIMIGSGNPQEGELRPQLLDRFGLSVAVATMQDTAVRTQMVLDRLAYESDPDAMSAAAEVEQEALRVRLVQAATKVKGDGVPLSRELRIIISEICSLLDIDGIRGDITVNRAARALAVFEGADEVTLEHVQRVLGLCLNHRLRKDPLSTIDTGTKVALAFQRITDPDRAKKEEKKRQAAVAAAKKAEQAAAPKPKAGAWGGLPSR</sequence>
<evidence type="ECO:0000256" key="2">
    <source>
        <dbReference type="ARBA" id="ARBA00005799"/>
    </source>
</evidence>
<dbReference type="InterPro" id="IPR003593">
    <property type="entry name" value="AAA+_ATPase"/>
</dbReference>
<evidence type="ECO:0000256" key="9">
    <source>
        <dbReference type="ARBA" id="ARBA00038576"/>
    </source>
</evidence>
<dbReference type="GO" id="GO:0015995">
    <property type="term" value="P:chlorophyll biosynthetic process"/>
    <property type="evidence" value="ECO:0007669"/>
    <property type="project" value="UniProtKB-KW"/>
</dbReference>
<keyword evidence="5" id="KW-0436">Ligase</keyword>